<organism evidence="5">
    <name type="scientific">Geobacter sp. (strain M21)</name>
    <dbReference type="NCBI Taxonomy" id="443144"/>
    <lineage>
        <taxon>Bacteria</taxon>
        <taxon>Pseudomonadati</taxon>
        <taxon>Thermodesulfobacteriota</taxon>
        <taxon>Desulfuromonadia</taxon>
        <taxon>Geobacterales</taxon>
        <taxon>Geobacteraceae</taxon>
        <taxon>Geobacter</taxon>
    </lineage>
</organism>
<dbReference type="eggNOG" id="COG3706">
    <property type="taxonomic scope" value="Bacteria"/>
</dbReference>
<evidence type="ECO:0000256" key="2">
    <source>
        <dbReference type="PROSITE-ProRule" id="PRU00169"/>
    </source>
</evidence>
<dbReference type="KEGG" id="gem:GM21_0846"/>
<reference evidence="5" key="1">
    <citation type="submission" date="2009-07" db="EMBL/GenBank/DDBJ databases">
        <title>Complete sequence of Geobacter sp. M21.</title>
        <authorList>
            <consortium name="US DOE Joint Genome Institute"/>
            <person name="Lucas S."/>
            <person name="Copeland A."/>
            <person name="Lapidus A."/>
            <person name="Glavina del Rio T."/>
            <person name="Dalin E."/>
            <person name="Tice H."/>
            <person name="Bruce D."/>
            <person name="Goodwin L."/>
            <person name="Pitluck S."/>
            <person name="Saunders E."/>
            <person name="Brettin T."/>
            <person name="Detter J.C."/>
            <person name="Han C."/>
            <person name="Larimer F."/>
            <person name="Land M."/>
            <person name="Hauser L."/>
            <person name="Kyrpides N."/>
            <person name="Ovchinnikova G."/>
            <person name="Lovley D."/>
        </authorList>
    </citation>
    <scope>NUCLEOTIDE SEQUENCE [LARGE SCALE GENOMIC DNA]</scope>
    <source>
        <strain evidence="5">M21</strain>
    </source>
</reference>
<dbReference type="Pfam" id="PF00072">
    <property type="entry name" value="Response_reg"/>
    <property type="match status" value="1"/>
</dbReference>
<dbReference type="PANTHER" id="PTHR44591">
    <property type="entry name" value="STRESS RESPONSE REGULATOR PROTEIN 1"/>
    <property type="match status" value="1"/>
</dbReference>
<dbReference type="InterPro" id="IPR001789">
    <property type="entry name" value="Sig_transdc_resp-reg_receiver"/>
</dbReference>
<dbReference type="STRING" id="443144.GM21_0846"/>
<proteinExistence type="predicted"/>
<protein>
    <submittedName>
        <fullName evidence="5">Response regulator receiver protein</fullName>
    </submittedName>
</protein>
<dbReference type="InterPro" id="IPR050595">
    <property type="entry name" value="Bact_response_regulator"/>
</dbReference>
<feature type="domain" description="Response regulatory" evidence="4">
    <location>
        <begin position="6"/>
        <end position="121"/>
    </location>
</feature>
<dbReference type="EMBL" id="CP001661">
    <property type="protein sequence ID" value="ACT16914.1"/>
    <property type="molecule type" value="Genomic_DNA"/>
</dbReference>
<dbReference type="AlphaFoldDB" id="C6E1J5"/>
<dbReference type="PROSITE" id="PS50110">
    <property type="entry name" value="RESPONSE_REGULATORY"/>
    <property type="match status" value="1"/>
</dbReference>
<dbReference type="Gene3D" id="3.40.50.2300">
    <property type="match status" value="1"/>
</dbReference>
<evidence type="ECO:0000256" key="3">
    <source>
        <dbReference type="SAM" id="Coils"/>
    </source>
</evidence>
<sequence length="225" mass="25423">MTRASRILIVDDEPINLRLVSVSLGNDYEVVTALNGHEAISRLKEQQIDLILLDVMMPDISGFDVCKIIQANPDFIDIPVIFLTAMDTPQGARQGLAVGAIDYLTKPVDLELLKLRVRNLVSLKQRTDLVREQRDLLARQKEELEAALARVRLLEGVIPICMFCKKIKDDQESWRQLEDYVSQHSEVMFSHSACPECFEKEMNSIKQELSALDLPPDHASKSTPP</sequence>
<dbReference type="SMART" id="SM00448">
    <property type="entry name" value="REC"/>
    <property type="match status" value="1"/>
</dbReference>
<feature type="modified residue" description="4-aspartylphosphate" evidence="2">
    <location>
        <position position="54"/>
    </location>
</feature>
<accession>C6E1J5</accession>
<feature type="coiled-coil region" evidence="3">
    <location>
        <begin position="127"/>
        <end position="157"/>
    </location>
</feature>
<dbReference type="GO" id="GO:0000160">
    <property type="term" value="P:phosphorelay signal transduction system"/>
    <property type="evidence" value="ECO:0007669"/>
    <property type="project" value="InterPro"/>
</dbReference>
<dbReference type="HOGENOM" id="CLU_000445_69_1_7"/>
<evidence type="ECO:0000256" key="1">
    <source>
        <dbReference type="ARBA" id="ARBA00022553"/>
    </source>
</evidence>
<evidence type="ECO:0000313" key="5">
    <source>
        <dbReference type="EMBL" id="ACT16914.1"/>
    </source>
</evidence>
<gene>
    <name evidence="5" type="ordered locus">GM21_0846</name>
</gene>
<dbReference type="PANTHER" id="PTHR44591:SF3">
    <property type="entry name" value="RESPONSE REGULATORY DOMAIN-CONTAINING PROTEIN"/>
    <property type="match status" value="1"/>
</dbReference>
<keyword evidence="3" id="KW-0175">Coiled coil</keyword>
<keyword evidence="1 2" id="KW-0597">Phosphoprotein</keyword>
<dbReference type="OrthoDB" id="9790791at2"/>
<evidence type="ECO:0000259" key="4">
    <source>
        <dbReference type="PROSITE" id="PS50110"/>
    </source>
</evidence>
<dbReference type="InterPro" id="IPR011006">
    <property type="entry name" value="CheY-like_superfamily"/>
</dbReference>
<dbReference type="SUPFAM" id="SSF52172">
    <property type="entry name" value="CheY-like"/>
    <property type="match status" value="1"/>
</dbReference>
<name>C6E1J5_GEOSM</name>